<proteinExistence type="predicted"/>
<dbReference type="Pfam" id="PF10037">
    <property type="entry name" value="MRP-S27"/>
    <property type="match status" value="1"/>
</dbReference>
<dbReference type="GO" id="GO:0005739">
    <property type="term" value="C:mitochondrion"/>
    <property type="evidence" value="ECO:0007669"/>
    <property type="project" value="UniProtKB-SubCell"/>
</dbReference>
<dbReference type="AlphaFoldDB" id="B4LNY0"/>
<reference evidence="2" key="3">
    <citation type="submission" date="2008-06" db="EMBL/GenBank/DDBJ databases">
        <authorList>
            <consortium name="FlyBase"/>
        </authorList>
    </citation>
    <scope>NUCLEOTIDE SEQUENCE</scope>
    <source>
        <strain evidence="2">TSC#15010-1051.87</strain>
    </source>
</reference>
<dbReference type="KEGG" id="dvi:6624975"/>
<keyword evidence="4" id="KW-1185">Reference proteome</keyword>
<dbReference type="PANTHER" id="PTHR21393:SF0">
    <property type="entry name" value="SMALL RIBOSOMAL SUBUNIT PROTEIN MS27"/>
    <property type="match status" value="1"/>
</dbReference>
<evidence type="ECO:0000256" key="1">
    <source>
        <dbReference type="ARBA" id="ARBA00004173"/>
    </source>
</evidence>
<gene>
    <name evidence="2" type="primary">Dvir\GJ20458</name>
    <name evidence="2" type="ORF">Dvir_GJ20458</name>
</gene>
<evidence type="ECO:0000313" key="4">
    <source>
        <dbReference type="Proteomes" id="UP000008792"/>
    </source>
</evidence>
<organism evidence="2 4">
    <name type="scientific">Drosophila virilis</name>
    <name type="common">Fruit fly</name>
    <dbReference type="NCBI Taxonomy" id="7244"/>
    <lineage>
        <taxon>Eukaryota</taxon>
        <taxon>Metazoa</taxon>
        <taxon>Ecdysozoa</taxon>
        <taxon>Arthropoda</taxon>
        <taxon>Hexapoda</taxon>
        <taxon>Insecta</taxon>
        <taxon>Pterygota</taxon>
        <taxon>Neoptera</taxon>
        <taxon>Endopterygota</taxon>
        <taxon>Diptera</taxon>
        <taxon>Brachycera</taxon>
        <taxon>Muscomorpha</taxon>
        <taxon>Ephydroidea</taxon>
        <taxon>Drosophilidae</taxon>
        <taxon>Drosophila</taxon>
    </lineage>
</organism>
<dbReference type="OrthoDB" id="19830at2759"/>
<dbReference type="HOGENOM" id="CLU_034411_0_0_1"/>
<comment type="subcellular location">
    <subcellularLocation>
        <location evidence="1">Mitochondrion</location>
    </subcellularLocation>
</comment>
<dbReference type="InterPro" id="IPR019266">
    <property type="entry name" value="Ribosomal_mS27"/>
</dbReference>
<dbReference type="EMBL" id="CH940648">
    <property type="protein sequence ID" value="KRF79817.1"/>
    <property type="molecule type" value="Genomic_DNA"/>
</dbReference>
<reference evidence="2" key="2">
    <citation type="journal article" date="2008" name="Bioinformatics">
        <title>Assembly reconciliation.</title>
        <authorList>
            <person name="Zimin A.V."/>
            <person name="Smith D.R."/>
            <person name="Sutton G."/>
            <person name="Yorke J.A."/>
        </authorList>
    </citation>
    <scope>NUCLEOTIDE SEQUENCE</scope>
    <source>
        <strain evidence="2">TSC#15010-1051.87</strain>
    </source>
</reference>
<evidence type="ECO:0000313" key="3">
    <source>
        <dbReference type="EMBL" id="KRF79817.1"/>
    </source>
</evidence>
<sequence length="410" mass="46907">MLKNFINNKASMLKSSVICIYAHRRCLSYFSSAFNNLANQGPQNVPSQRVNNLDLDVFVNQDHKPMDLLDKLIKLRKQKDCSAVPLLPNILAKQLVDFSGPQDAVNVLRSPLQYGIFIDQFTGCHLIDQLLHAGNTKEAAQIAALLVQRDLCNNELVAVLSLKSFYTFLKDFQPSPQEKVEAPEVEKVRVKFLRNFGENTNAKSEEKQLGEALIKLGTGASLESTLGKNVSLLGFVLSDRYTEAEESVKQDSEIFYKDVLELCRKIVDALEAQSNPEFKNLLDEALKKCTKSDAFNEILDARVKQCAASFEPQLMSEYTKSYQEWDARFQRAVEEQTKVQDTITRVENIQNTLETLKSMRQNLWFFENKEDIDIQIYKKKVYYPKRWFGKKKKPKAVDAFYVPPNVSRGY</sequence>
<dbReference type="EMBL" id="CH940648">
    <property type="protein sequence ID" value="EDW61149.2"/>
    <property type="molecule type" value="Genomic_DNA"/>
</dbReference>
<reference evidence="2 4" key="1">
    <citation type="journal article" date="2007" name="Nature">
        <title>Evolution of genes and genomes on the Drosophila phylogeny.</title>
        <authorList>
            <consortium name="Drosophila 12 Genomes Consortium"/>
            <person name="Clark A.G."/>
            <person name="Eisen M.B."/>
            <person name="Smith D.R."/>
            <person name="Bergman C.M."/>
            <person name="Oliver B."/>
            <person name="Markow T.A."/>
            <person name="Kaufman T.C."/>
            <person name="Kellis M."/>
            <person name="Gelbart W."/>
            <person name="Iyer V.N."/>
            <person name="Pollard D.A."/>
            <person name="Sackton T.B."/>
            <person name="Larracuente A.M."/>
            <person name="Singh N.D."/>
            <person name="Abad J.P."/>
            <person name="Abt D.N."/>
            <person name="Adryan B."/>
            <person name="Aguade M."/>
            <person name="Akashi H."/>
            <person name="Anderson W.W."/>
            <person name="Aquadro C.F."/>
            <person name="Ardell D.H."/>
            <person name="Arguello R."/>
            <person name="Artieri C.G."/>
            <person name="Barbash D.A."/>
            <person name="Barker D."/>
            <person name="Barsanti P."/>
            <person name="Batterham P."/>
            <person name="Batzoglou S."/>
            <person name="Begun D."/>
            <person name="Bhutkar A."/>
            <person name="Blanco E."/>
            <person name="Bosak S.A."/>
            <person name="Bradley R.K."/>
            <person name="Brand A.D."/>
            <person name="Brent M.R."/>
            <person name="Brooks A.N."/>
            <person name="Brown R.H."/>
            <person name="Butlin R.K."/>
            <person name="Caggese C."/>
            <person name="Calvi B.R."/>
            <person name="Bernardo de Carvalho A."/>
            <person name="Caspi A."/>
            <person name="Castrezana S."/>
            <person name="Celniker S.E."/>
            <person name="Chang J.L."/>
            <person name="Chapple C."/>
            <person name="Chatterji S."/>
            <person name="Chinwalla A."/>
            <person name="Civetta A."/>
            <person name="Clifton S.W."/>
            <person name="Comeron J.M."/>
            <person name="Costello J.C."/>
            <person name="Coyne J.A."/>
            <person name="Daub J."/>
            <person name="David R.G."/>
            <person name="Delcher A.L."/>
            <person name="Delehaunty K."/>
            <person name="Do C.B."/>
            <person name="Ebling H."/>
            <person name="Edwards K."/>
            <person name="Eickbush T."/>
            <person name="Evans J.D."/>
            <person name="Filipski A."/>
            <person name="Findeiss S."/>
            <person name="Freyhult E."/>
            <person name="Fulton L."/>
            <person name="Fulton R."/>
            <person name="Garcia A.C."/>
            <person name="Gardiner A."/>
            <person name="Garfield D.A."/>
            <person name="Garvin B.E."/>
            <person name="Gibson G."/>
            <person name="Gilbert D."/>
            <person name="Gnerre S."/>
            <person name="Godfrey J."/>
            <person name="Good R."/>
            <person name="Gotea V."/>
            <person name="Gravely B."/>
            <person name="Greenberg A.J."/>
            <person name="Griffiths-Jones S."/>
            <person name="Gross S."/>
            <person name="Guigo R."/>
            <person name="Gustafson E.A."/>
            <person name="Haerty W."/>
            <person name="Hahn M.W."/>
            <person name="Halligan D.L."/>
            <person name="Halpern A.L."/>
            <person name="Halter G.M."/>
            <person name="Han M.V."/>
            <person name="Heger A."/>
            <person name="Hillier L."/>
            <person name="Hinrichs A.S."/>
            <person name="Holmes I."/>
            <person name="Hoskins R.A."/>
            <person name="Hubisz M.J."/>
            <person name="Hultmark D."/>
            <person name="Huntley M.A."/>
            <person name="Jaffe D.B."/>
            <person name="Jagadeeshan S."/>
            <person name="Jeck W.R."/>
            <person name="Johnson J."/>
            <person name="Jones C.D."/>
            <person name="Jordan W.C."/>
            <person name="Karpen G.H."/>
            <person name="Kataoka E."/>
            <person name="Keightley P.D."/>
            <person name="Kheradpour P."/>
            <person name="Kirkness E.F."/>
            <person name="Koerich L.B."/>
            <person name="Kristiansen K."/>
            <person name="Kudrna D."/>
            <person name="Kulathinal R.J."/>
            <person name="Kumar S."/>
            <person name="Kwok R."/>
            <person name="Lander E."/>
            <person name="Langley C.H."/>
            <person name="Lapoint R."/>
            <person name="Lazzaro B.P."/>
            <person name="Lee S.J."/>
            <person name="Levesque L."/>
            <person name="Li R."/>
            <person name="Lin C.F."/>
            <person name="Lin M.F."/>
            <person name="Lindblad-Toh K."/>
            <person name="Llopart A."/>
            <person name="Long M."/>
            <person name="Low L."/>
            <person name="Lozovsky E."/>
            <person name="Lu J."/>
            <person name="Luo M."/>
            <person name="Machado C.A."/>
            <person name="Makalowski W."/>
            <person name="Marzo M."/>
            <person name="Matsuda M."/>
            <person name="Matzkin L."/>
            <person name="McAllister B."/>
            <person name="McBride C.S."/>
            <person name="McKernan B."/>
            <person name="McKernan K."/>
            <person name="Mendez-Lago M."/>
            <person name="Minx P."/>
            <person name="Mollenhauer M.U."/>
            <person name="Montooth K."/>
            <person name="Mount S.M."/>
            <person name="Mu X."/>
            <person name="Myers E."/>
            <person name="Negre B."/>
            <person name="Newfeld S."/>
            <person name="Nielsen R."/>
            <person name="Noor M.A."/>
            <person name="O'Grady P."/>
            <person name="Pachter L."/>
            <person name="Papaceit M."/>
            <person name="Parisi M.J."/>
            <person name="Parisi M."/>
            <person name="Parts L."/>
            <person name="Pedersen J.S."/>
            <person name="Pesole G."/>
            <person name="Phillippy A.M."/>
            <person name="Ponting C.P."/>
            <person name="Pop M."/>
            <person name="Porcelli D."/>
            <person name="Powell J.R."/>
            <person name="Prohaska S."/>
            <person name="Pruitt K."/>
            <person name="Puig M."/>
            <person name="Quesneville H."/>
            <person name="Ram K.R."/>
            <person name="Rand D."/>
            <person name="Rasmussen M.D."/>
            <person name="Reed L.K."/>
            <person name="Reenan R."/>
            <person name="Reily A."/>
            <person name="Remington K.A."/>
            <person name="Rieger T.T."/>
            <person name="Ritchie M.G."/>
            <person name="Robin C."/>
            <person name="Rogers Y.H."/>
            <person name="Rohde C."/>
            <person name="Rozas J."/>
            <person name="Rubenfield M.J."/>
            <person name="Ruiz A."/>
            <person name="Russo S."/>
            <person name="Salzberg S.L."/>
            <person name="Sanchez-Gracia A."/>
            <person name="Saranga D.J."/>
            <person name="Sato H."/>
            <person name="Schaeffer S.W."/>
            <person name="Schatz M.C."/>
            <person name="Schlenke T."/>
            <person name="Schwartz R."/>
            <person name="Segarra C."/>
            <person name="Singh R.S."/>
            <person name="Sirot L."/>
            <person name="Sirota M."/>
            <person name="Sisneros N.B."/>
            <person name="Smith C.D."/>
            <person name="Smith T.F."/>
            <person name="Spieth J."/>
            <person name="Stage D.E."/>
            <person name="Stark A."/>
            <person name="Stephan W."/>
            <person name="Strausberg R.L."/>
            <person name="Strempel S."/>
            <person name="Sturgill D."/>
            <person name="Sutton G."/>
            <person name="Sutton G.G."/>
            <person name="Tao W."/>
            <person name="Teichmann S."/>
            <person name="Tobari Y.N."/>
            <person name="Tomimura Y."/>
            <person name="Tsolas J.M."/>
            <person name="Valente V.L."/>
            <person name="Venter E."/>
            <person name="Venter J.C."/>
            <person name="Vicario S."/>
            <person name="Vieira F.G."/>
            <person name="Vilella A.J."/>
            <person name="Villasante A."/>
            <person name="Walenz B."/>
            <person name="Wang J."/>
            <person name="Wasserman M."/>
            <person name="Watts T."/>
            <person name="Wilson D."/>
            <person name="Wilson R.K."/>
            <person name="Wing R.A."/>
            <person name="Wolfner M.F."/>
            <person name="Wong A."/>
            <person name="Wong G.K."/>
            <person name="Wu C.I."/>
            <person name="Wu G."/>
            <person name="Yamamoto D."/>
            <person name="Yang H.P."/>
            <person name="Yang S.P."/>
            <person name="Yorke J.A."/>
            <person name="Yoshida K."/>
            <person name="Zdobnov E."/>
            <person name="Zhang P."/>
            <person name="Zhang Y."/>
            <person name="Zimin A.V."/>
            <person name="Baldwin J."/>
            <person name="Abdouelleil A."/>
            <person name="Abdulkadir J."/>
            <person name="Abebe A."/>
            <person name="Abera B."/>
            <person name="Abreu J."/>
            <person name="Acer S.C."/>
            <person name="Aftuck L."/>
            <person name="Alexander A."/>
            <person name="An P."/>
            <person name="Anderson E."/>
            <person name="Anderson S."/>
            <person name="Arachi H."/>
            <person name="Azer M."/>
            <person name="Bachantsang P."/>
            <person name="Barry A."/>
            <person name="Bayul T."/>
            <person name="Berlin A."/>
            <person name="Bessette D."/>
            <person name="Bloom T."/>
            <person name="Blye J."/>
            <person name="Boguslavskiy L."/>
            <person name="Bonnet C."/>
            <person name="Boukhgalter B."/>
            <person name="Bourzgui I."/>
            <person name="Brown A."/>
            <person name="Cahill P."/>
            <person name="Channer S."/>
            <person name="Cheshatsang Y."/>
            <person name="Chuda L."/>
            <person name="Citroen M."/>
            <person name="Collymore A."/>
            <person name="Cooke P."/>
            <person name="Costello M."/>
            <person name="D'Aco K."/>
            <person name="Daza R."/>
            <person name="De Haan G."/>
            <person name="DeGray S."/>
            <person name="DeMaso C."/>
            <person name="Dhargay N."/>
            <person name="Dooley K."/>
            <person name="Dooley E."/>
            <person name="Doricent M."/>
            <person name="Dorje P."/>
            <person name="Dorjee K."/>
            <person name="Dupes A."/>
            <person name="Elong R."/>
            <person name="Falk J."/>
            <person name="Farina A."/>
            <person name="Faro S."/>
            <person name="Ferguson D."/>
            <person name="Fisher S."/>
            <person name="Foley C.D."/>
            <person name="Franke A."/>
            <person name="Friedrich D."/>
            <person name="Gadbois L."/>
            <person name="Gearin G."/>
            <person name="Gearin C.R."/>
            <person name="Giannoukos G."/>
            <person name="Goode T."/>
            <person name="Graham J."/>
            <person name="Grandbois E."/>
            <person name="Grewal S."/>
            <person name="Gyaltsen K."/>
            <person name="Hafez N."/>
            <person name="Hagos B."/>
            <person name="Hall J."/>
            <person name="Henson C."/>
            <person name="Hollinger A."/>
            <person name="Honan T."/>
            <person name="Huard M.D."/>
            <person name="Hughes L."/>
            <person name="Hurhula B."/>
            <person name="Husby M.E."/>
            <person name="Kamat A."/>
            <person name="Kanga B."/>
            <person name="Kashin S."/>
            <person name="Khazanovich D."/>
            <person name="Kisner P."/>
            <person name="Lance K."/>
            <person name="Lara M."/>
            <person name="Lee W."/>
            <person name="Lennon N."/>
            <person name="Letendre F."/>
            <person name="LeVine R."/>
            <person name="Lipovsky A."/>
            <person name="Liu X."/>
            <person name="Liu J."/>
            <person name="Liu S."/>
            <person name="Lokyitsang T."/>
            <person name="Lokyitsang Y."/>
            <person name="Lubonja R."/>
            <person name="Lui A."/>
            <person name="MacDonald P."/>
            <person name="Magnisalis V."/>
            <person name="Maru K."/>
            <person name="Matthews C."/>
            <person name="McCusker W."/>
            <person name="McDonough S."/>
            <person name="Mehta T."/>
            <person name="Meldrim J."/>
            <person name="Meneus L."/>
            <person name="Mihai O."/>
            <person name="Mihalev A."/>
            <person name="Mihova T."/>
            <person name="Mittelman R."/>
            <person name="Mlenga V."/>
            <person name="Montmayeur A."/>
            <person name="Mulrain L."/>
            <person name="Navidi A."/>
            <person name="Naylor J."/>
            <person name="Negash T."/>
            <person name="Nguyen T."/>
            <person name="Nguyen N."/>
            <person name="Nicol R."/>
            <person name="Norbu C."/>
            <person name="Norbu N."/>
            <person name="Novod N."/>
            <person name="O'Neill B."/>
            <person name="Osman S."/>
            <person name="Markiewicz E."/>
            <person name="Oyono O.L."/>
            <person name="Patti C."/>
            <person name="Phunkhang P."/>
            <person name="Pierre F."/>
            <person name="Priest M."/>
            <person name="Raghuraman S."/>
            <person name="Rege F."/>
            <person name="Reyes R."/>
            <person name="Rise C."/>
            <person name="Rogov P."/>
            <person name="Ross K."/>
            <person name="Ryan E."/>
            <person name="Settipalli S."/>
            <person name="Shea T."/>
            <person name="Sherpa N."/>
            <person name="Shi L."/>
            <person name="Shih D."/>
            <person name="Sparrow T."/>
            <person name="Spaulding J."/>
            <person name="Stalker J."/>
            <person name="Stange-Thomann N."/>
            <person name="Stavropoulos S."/>
            <person name="Stone C."/>
            <person name="Strader C."/>
            <person name="Tesfaye S."/>
            <person name="Thomson T."/>
            <person name="Thoulutsang Y."/>
            <person name="Thoulutsang D."/>
            <person name="Topham K."/>
            <person name="Topping I."/>
            <person name="Tsamla T."/>
            <person name="Vassiliev H."/>
            <person name="Vo A."/>
            <person name="Wangchuk T."/>
            <person name="Wangdi T."/>
            <person name="Weiand M."/>
            <person name="Wilkinson J."/>
            <person name="Wilson A."/>
            <person name="Yadav S."/>
            <person name="Young G."/>
            <person name="Yu Q."/>
            <person name="Zembek L."/>
            <person name="Zhong D."/>
            <person name="Zimmer A."/>
            <person name="Zwirko Z."/>
            <person name="Jaffe D.B."/>
            <person name="Alvarez P."/>
            <person name="Brockman W."/>
            <person name="Butler J."/>
            <person name="Chin C."/>
            <person name="Gnerre S."/>
            <person name="Grabherr M."/>
            <person name="Kleber M."/>
            <person name="Mauceli E."/>
            <person name="MacCallum I."/>
        </authorList>
    </citation>
    <scope>NUCLEOTIDE SEQUENCE [LARGE SCALE GENOMIC DNA]</scope>
    <source>
        <strain evidence="2">TSC#15010-1051.87</strain>
        <strain evidence="4">Tucson 15010-1051.87</strain>
    </source>
</reference>
<protein>
    <submittedName>
        <fullName evidence="2">Uncharacterized protein, isoform A</fullName>
    </submittedName>
    <submittedName>
        <fullName evidence="3">Uncharacterized protein, isoform B</fullName>
    </submittedName>
</protein>
<accession>B4LNY0</accession>
<dbReference type="Proteomes" id="UP000008792">
    <property type="component" value="Unassembled WGS sequence"/>
</dbReference>
<name>B4LNY0_DROVI</name>
<dbReference type="InterPro" id="IPR034913">
    <property type="entry name" value="mS27/PTCD2"/>
</dbReference>
<evidence type="ECO:0000313" key="2">
    <source>
        <dbReference type="EMBL" id="EDW61149.2"/>
    </source>
</evidence>
<dbReference type="InParanoid" id="B4LNY0"/>
<dbReference type="STRING" id="7244.B4LNY0"/>
<dbReference type="PANTHER" id="PTHR21393">
    <property type="entry name" value="MITOCHONDRIAL 28S RIBOSOMAL PROTEIN S27"/>
    <property type="match status" value="1"/>
</dbReference>
<dbReference type="FunCoup" id="B4LNY0">
    <property type="interactions" value="531"/>
</dbReference>
<dbReference type="eggNOG" id="KOG4570">
    <property type="taxonomic scope" value="Eukaryota"/>
</dbReference>